<evidence type="ECO:0000313" key="5">
    <source>
        <dbReference type="Proteomes" id="UP000593565"/>
    </source>
</evidence>
<feature type="transmembrane region" description="Helical" evidence="2">
    <location>
        <begin position="62"/>
        <end position="78"/>
    </location>
</feature>
<comment type="caution">
    <text evidence="4">The sequence shown here is derived from an EMBL/GenBank/DDBJ whole genome shotgun (WGS) entry which is preliminary data.</text>
</comment>
<evidence type="ECO:0000256" key="2">
    <source>
        <dbReference type="SAM" id="Phobius"/>
    </source>
</evidence>
<feature type="region of interest" description="Disordered" evidence="1">
    <location>
        <begin position="12"/>
        <end position="38"/>
    </location>
</feature>
<feature type="region of interest" description="Disordered" evidence="1">
    <location>
        <begin position="241"/>
        <end position="262"/>
    </location>
</feature>
<feature type="compositionally biased region" description="Basic residues" evidence="1">
    <location>
        <begin position="130"/>
        <end position="144"/>
    </location>
</feature>
<reference evidence="4 5" key="1">
    <citation type="submission" date="2020-02" db="EMBL/GenBank/DDBJ databases">
        <title>A chromosome-scale genome assembly of the black bullhead catfish (Ameiurus melas).</title>
        <authorList>
            <person name="Wen M."/>
            <person name="Zham M."/>
            <person name="Cabau C."/>
            <person name="Klopp C."/>
            <person name="Donnadieu C."/>
            <person name="Roques C."/>
            <person name="Bouchez O."/>
            <person name="Lampietro C."/>
            <person name="Jouanno E."/>
            <person name="Herpin A."/>
            <person name="Louis A."/>
            <person name="Berthelot C."/>
            <person name="Parey E."/>
            <person name="Roest-Crollius H."/>
            <person name="Braasch I."/>
            <person name="Postlethwait J."/>
            <person name="Robinson-Rechavi M."/>
            <person name="Echchiki A."/>
            <person name="Begum T."/>
            <person name="Montfort J."/>
            <person name="Schartl M."/>
            <person name="Bobe J."/>
            <person name="Guiguen Y."/>
        </authorList>
    </citation>
    <scope>NUCLEOTIDE SEQUENCE [LARGE SCALE GENOMIC DNA]</scope>
    <source>
        <strain evidence="4">M_S1</strain>
        <tissue evidence="4">Blood</tissue>
    </source>
</reference>
<feature type="non-terminal residue" evidence="4">
    <location>
        <position position="1"/>
    </location>
</feature>
<keyword evidence="5" id="KW-1185">Reference proteome</keyword>
<keyword evidence="2" id="KW-0472">Membrane</keyword>
<dbReference type="Proteomes" id="UP000593565">
    <property type="component" value="Unassembled WGS sequence"/>
</dbReference>
<proteinExistence type="predicted"/>
<gene>
    <name evidence="4" type="ORF">AMELA_G00059060</name>
</gene>
<keyword evidence="2" id="KW-1133">Transmembrane helix</keyword>
<dbReference type="AlphaFoldDB" id="A0A7J6B403"/>
<feature type="transmembrane region" description="Helical" evidence="2">
    <location>
        <begin position="90"/>
        <end position="112"/>
    </location>
</feature>
<dbReference type="EMBL" id="JAAGNN010000005">
    <property type="protein sequence ID" value="KAF4088811.1"/>
    <property type="molecule type" value="Genomic_DNA"/>
</dbReference>
<accession>A0A7J6B403</accession>
<evidence type="ECO:0000259" key="3">
    <source>
        <dbReference type="Pfam" id="PF03957"/>
    </source>
</evidence>
<protein>
    <recommendedName>
        <fullName evidence="3">Jun-like transcription factor domain-containing protein</fullName>
    </recommendedName>
</protein>
<feature type="compositionally biased region" description="Basic residues" evidence="1">
    <location>
        <begin position="19"/>
        <end position="36"/>
    </location>
</feature>
<feature type="region of interest" description="Disordered" evidence="1">
    <location>
        <begin position="130"/>
        <end position="151"/>
    </location>
</feature>
<evidence type="ECO:0000313" key="4">
    <source>
        <dbReference type="EMBL" id="KAF4088811.1"/>
    </source>
</evidence>
<dbReference type="Pfam" id="PF03957">
    <property type="entry name" value="Jun"/>
    <property type="match status" value="1"/>
</dbReference>
<organism evidence="4 5">
    <name type="scientific">Ameiurus melas</name>
    <name type="common">Black bullhead</name>
    <name type="synonym">Silurus melas</name>
    <dbReference type="NCBI Taxonomy" id="219545"/>
    <lineage>
        <taxon>Eukaryota</taxon>
        <taxon>Metazoa</taxon>
        <taxon>Chordata</taxon>
        <taxon>Craniata</taxon>
        <taxon>Vertebrata</taxon>
        <taxon>Euteleostomi</taxon>
        <taxon>Actinopterygii</taxon>
        <taxon>Neopterygii</taxon>
        <taxon>Teleostei</taxon>
        <taxon>Ostariophysi</taxon>
        <taxon>Siluriformes</taxon>
        <taxon>Ictaluridae</taxon>
        <taxon>Ameiurus</taxon>
    </lineage>
</organism>
<sequence length="262" mass="29368">LEPSIYVRELSRASGKERKKERKKKKKKQKTNKKKTTHQESLFLKDVPGSCSRRRRTFPEKLLLLLFLMNTLIGWNFLKVRGFGGFFFFFWFWFYAHVFLQKSSIFVCGLFLKMDGLFYNEALDGVLNQHHHHHHHPPHHHQHHHGEAGGGTGYGALTRNMTLNLADAHDALTLTSPDLNLLKLTSPELERLIIQSCNGSAPTTPASGPARAFPAPKAAADEHDAFAALAEFQCHQRMSGNPDDVGPVAPGSSHACAGFAEH</sequence>
<evidence type="ECO:0000256" key="1">
    <source>
        <dbReference type="SAM" id="MobiDB-lite"/>
    </source>
</evidence>
<dbReference type="InterPro" id="IPR005643">
    <property type="entry name" value="JNK"/>
</dbReference>
<keyword evidence="2" id="KW-0812">Transmembrane</keyword>
<feature type="domain" description="Jun-like transcription factor" evidence="3">
    <location>
        <begin position="118"/>
        <end position="241"/>
    </location>
</feature>
<name>A0A7J6B403_AMEME</name>
<feature type="non-terminal residue" evidence="4">
    <location>
        <position position="262"/>
    </location>
</feature>